<sequence length="132" mass="14552">MNIAVKETYQDGQLIFQEGSFGEGTYVILSGKVKILKKVNNANVTVATLEKGDIFGELSFIDQGPRSASAVAVGDVQVGLLDKDILEDEVNKMSSDFRIVMKALTKRLRETTSQLVNLTKEYHKLKGTIKQS</sequence>
<feature type="domain" description="Cyclic nucleotide-binding" evidence="2">
    <location>
        <begin position="1"/>
        <end position="107"/>
    </location>
</feature>
<evidence type="ECO:0000259" key="2">
    <source>
        <dbReference type="PROSITE" id="PS50042"/>
    </source>
</evidence>
<dbReference type="Proteomes" id="UP000769766">
    <property type="component" value="Unassembled WGS sequence"/>
</dbReference>
<feature type="coiled-coil region" evidence="1">
    <location>
        <begin position="101"/>
        <end position="128"/>
    </location>
</feature>
<dbReference type="InterPro" id="IPR000595">
    <property type="entry name" value="cNMP-bd_dom"/>
</dbReference>
<dbReference type="EMBL" id="JACPRF010000333">
    <property type="protein sequence ID" value="MBI2877395.1"/>
    <property type="molecule type" value="Genomic_DNA"/>
</dbReference>
<dbReference type="PANTHER" id="PTHR23011">
    <property type="entry name" value="CYCLIC NUCLEOTIDE-BINDING DOMAIN CONTAINING PROTEIN"/>
    <property type="match status" value="1"/>
</dbReference>
<dbReference type="Pfam" id="PF00027">
    <property type="entry name" value="cNMP_binding"/>
    <property type="match status" value="1"/>
</dbReference>
<evidence type="ECO:0000313" key="3">
    <source>
        <dbReference type="EMBL" id="MBI2877395.1"/>
    </source>
</evidence>
<reference evidence="3" key="1">
    <citation type="submission" date="2020-07" db="EMBL/GenBank/DDBJ databases">
        <title>Huge and variable diversity of episymbiotic CPR bacteria and DPANN archaea in groundwater ecosystems.</title>
        <authorList>
            <person name="He C.Y."/>
            <person name="Keren R."/>
            <person name="Whittaker M."/>
            <person name="Farag I.F."/>
            <person name="Doudna J."/>
            <person name="Cate J.H.D."/>
            <person name="Banfield J.F."/>
        </authorList>
    </citation>
    <scope>NUCLEOTIDE SEQUENCE</scope>
    <source>
        <strain evidence="3">NC_groundwater_672_Ag_B-0.1um_62_36</strain>
    </source>
</reference>
<name>A0A932FW36_UNCTE</name>
<evidence type="ECO:0000313" key="4">
    <source>
        <dbReference type="Proteomes" id="UP000769766"/>
    </source>
</evidence>
<dbReference type="InterPro" id="IPR018490">
    <property type="entry name" value="cNMP-bd_dom_sf"/>
</dbReference>
<dbReference type="SUPFAM" id="SSF51206">
    <property type="entry name" value="cAMP-binding domain-like"/>
    <property type="match status" value="1"/>
</dbReference>
<accession>A0A932FW36</accession>
<organism evidence="3 4">
    <name type="scientific">Tectimicrobiota bacterium</name>
    <dbReference type="NCBI Taxonomy" id="2528274"/>
    <lineage>
        <taxon>Bacteria</taxon>
        <taxon>Pseudomonadati</taxon>
        <taxon>Nitrospinota/Tectimicrobiota group</taxon>
        <taxon>Candidatus Tectimicrobiota</taxon>
    </lineage>
</organism>
<dbReference type="InterPro" id="IPR014710">
    <property type="entry name" value="RmlC-like_jellyroll"/>
</dbReference>
<dbReference type="PRINTS" id="PR00103">
    <property type="entry name" value="CAMPKINASE"/>
</dbReference>
<dbReference type="Gene3D" id="2.60.120.10">
    <property type="entry name" value="Jelly Rolls"/>
    <property type="match status" value="1"/>
</dbReference>
<dbReference type="PANTHER" id="PTHR23011:SF28">
    <property type="entry name" value="CYCLIC NUCLEOTIDE-BINDING DOMAIN CONTAINING PROTEIN"/>
    <property type="match status" value="1"/>
</dbReference>
<gene>
    <name evidence="3" type="ORF">HYY20_10980</name>
</gene>
<comment type="caution">
    <text evidence="3">The sequence shown here is derived from an EMBL/GenBank/DDBJ whole genome shotgun (WGS) entry which is preliminary data.</text>
</comment>
<dbReference type="AlphaFoldDB" id="A0A932FW36"/>
<dbReference type="SMART" id="SM00100">
    <property type="entry name" value="cNMP"/>
    <property type="match status" value="1"/>
</dbReference>
<evidence type="ECO:0000256" key="1">
    <source>
        <dbReference type="SAM" id="Coils"/>
    </source>
</evidence>
<dbReference type="PROSITE" id="PS50042">
    <property type="entry name" value="CNMP_BINDING_3"/>
    <property type="match status" value="1"/>
</dbReference>
<keyword evidence="1" id="KW-0175">Coiled coil</keyword>
<dbReference type="CDD" id="cd00038">
    <property type="entry name" value="CAP_ED"/>
    <property type="match status" value="1"/>
</dbReference>
<proteinExistence type="predicted"/>
<protein>
    <submittedName>
        <fullName evidence="3">Cyclic nucleotide-binding domain-containing protein</fullName>
    </submittedName>
</protein>